<name>A0A433SYU3_ELYCH</name>
<dbReference type="GO" id="GO:0008380">
    <property type="term" value="P:RNA splicing"/>
    <property type="evidence" value="ECO:0007669"/>
    <property type="project" value="UniProtKB-KW"/>
</dbReference>
<dbReference type="Pfam" id="PF22782">
    <property type="entry name" value="SDE2"/>
    <property type="match status" value="1"/>
</dbReference>
<feature type="region of interest" description="Disordered" evidence="9">
    <location>
        <begin position="368"/>
        <end position="389"/>
    </location>
</feature>
<dbReference type="Proteomes" id="UP000271974">
    <property type="component" value="Unassembled WGS sequence"/>
</dbReference>
<feature type="region of interest" description="Disordered" evidence="9">
    <location>
        <begin position="121"/>
        <end position="155"/>
    </location>
</feature>
<evidence type="ECO:0000256" key="2">
    <source>
        <dbReference type="ARBA" id="ARBA00004496"/>
    </source>
</evidence>
<reference evidence="12 13" key="1">
    <citation type="submission" date="2019-01" db="EMBL/GenBank/DDBJ databases">
        <title>A draft genome assembly of the solar-powered sea slug Elysia chlorotica.</title>
        <authorList>
            <person name="Cai H."/>
            <person name="Li Q."/>
            <person name="Fang X."/>
            <person name="Li J."/>
            <person name="Curtis N.E."/>
            <person name="Altenburger A."/>
            <person name="Shibata T."/>
            <person name="Feng M."/>
            <person name="Maeda T."/>
            <person name="Schwartz J.A."/>
            <person name="Shigenobu S."/>
            <person name="Lundholm N."/>
            <person name="Nishiyama T."/>
            <person name="Yang H."/>
            <person name="Hasebe M."/>
            <person name="Li S."/>
            <person name="Pierce S.K."/>
            <person name="Wang J."/>
        </authorList>
    </citation>
    <scope>NUCLEOTIDE SEQUENCE [LARGE SCALE GENOMIC DNA]</scope>
    <source>
        <strain evidence="12">EC2010</strain>
        <tissue evidence="12">Whole organism of an adult</tissue>
    </source>
</reference>
<dbReference type="GO" id="GO:0005634">
    <property type="term" value="C:nucleus"/>
    <property type="evidence" value="ECO:0007669"/>
    <property type="project" value="UniProtKB-SubCell"/>
</dbReference>
<dbReference type="Pfam" id="PF13297">
    <property type="entry name" value="SDE2_2C"/>
    <property type="match status" value="1"/>
</dbReference>
<evidence type="ECO:0000313" key="12">
    <source>
        <dbReference type="EMBL" id="RUS74466.1"/>
    </source>
</evidence>
<evidence type="ECO:0000259" key="10">
    <source>
        <dbReference type="Pfam" id="PF13297"/>
    </source>
</evidence>
<comment type="similarity">
    <text evidence="3">Belongs to the SDE2 family.</text>
</comment>
<dbReference type="GO" id="GO:0005737">
    <property type="term" value="C:cytoplasm"/>
    <property type="evidence" value="ECO:0007669"/>
    <property type="project" value="UniProtKB-SubCell"/>
</dbReference>
<dbReference type="PANTHER" id="PTHR12786:SF1">
    <property type="entry name" value="SPLICING REGULATOR SDE2"/>
    <property type="match status" value="1"/>
</dbReference>
<evidence type="ECO:0000256" key="6">
    <source>
        <dbReference type="ARBA" id="ARBA00023187"/>
    </source>
</evidence>
<feature type="compositionally biased region" description="Basic and acidic residues" evidence="9">
    <location>
        <begin position="235"/>
        <end position="255"/>
    </location>
</feature>
<comment type="caution">
    <text evidence="12">The sequence shown here is derived from an EMBL/GenBank/DDBJ whole genome shotgun (WGS) entry which is preliminary data.</text>
</comment>
<protein>
    <submittedName>
        <fullName evidence="12">Uncharacterized protein</fullName>
    </submittedName>
</protein>
<dbReference type="STRING" id="188477.A0A433SYU3"/>
<evidence type="ECO:0000256" key="8">
    <source>
        <dbReference type="ARBA" id="ARBA00023306"/>
    </source>
</evidence>
<keyword evidence="13" id="KW-1185">Reference proteome</keyword>
<dbReference type="InterPro" id="IPR025086">
    <property type="entry name" value="SDE2/SF3A3_SAP"/>
</dbReference>
<proteinExistence type="inferred from homology"/>
<dbReference type="OrthoDB" id="547031at2759"/>
<keyword evidence="6" id="KW-0508">mRNA splicing</keyword>
<dbReference type="InterPro" id="IPR053822">
    <property type="entry name" value="SDE2-like_dom"/>
</dbReference>
<feature type="compositionally biased region" description="Polar residues" evidence="9">
    <location>
        <begin position="256"/>
        <end position="282"/>
    </location>
</feature>
<evidence type="ECO:0000256" key="4">
    <source>
        <dbReference type="ARBA" id="ARBA00022490"/>
    </source>
</evidence>
<evidence type="ECO:0000256" key="3">
    <source>
        <dbReference type="ARBA" id="ARBA00008726"/>
    </source>
</evidence>
<feature type="region of interest" description="Disordered" evidence="9">
    <location>
        <begin position="170"/>
        <end position="322"/>
    </location>
</feature>
<evidence type="ECO:0000259" key="11">
    <source>
        <dbReference type="Pfam" id="PF22782"/>
    </source>
</evidence>
<dbReference type="AlphaFoldDB" id="A0A433SYU3"/>
<evidence type="ECO:0000256" key="1">
    <source>
        <dbReference type="ARBA" id="ARBA00004123"/>
    </source>
</evidence>
<evidence type="ECO:0000256" key="9">
    <source>
        <dbReference type="SAM" id="MobiDB-lite"/>
    </source>
</evidence>
<feature type="compositionally biased region" description="Basic and acidic residues" evidence="9">
    <location>
        <begin position="121"/>
        <end position="134"/>
    </location>
</feature>
<feature type="compositionally biased region" description="Basic residues" evidence="9">
    <location>
        <begin position="135"/>
        <end position="144"/>
    </location>
</feature>
<dbReference type="InterPro" id="IPR051421">
    <property type="entry name" value="RNA_Proc_DNA_Dmg_Regulator"/>
</dbReference>
<dbReference type="GO" id="GO:0006397">
    <property type="term" value="P:mRNA processing"/>
    <property type="evidence" value="ECO:0007669"/>
    <property type="project" value="UniProtKB-KW"/>
</dbReference>
<dbReference type="PANTHER" id="PTHR12786">
    <property type="entry name" value="SPLICING FACTOR SF3A-RELATED"/>
    <property type="match status" value="1"/>
</dbReference>
<feature type="domain" description="SDE2-like" evidence="11">
    <location>
        <begin position="73"/>
        <end position="168"/>
    </location>
</feature>
<organism evidence="12 13">
    <name type="scientific">Elysia chlorotica</name>
    <name type="common">Eastern emerald elysia</name>
    <name type="synonym">Sea slug</name>
    <dbReference type="NCBI Taxonomy" id="188477"/>
    <lineage>
        <taxon>Eukaryota</taxon>
        <taxon>Metazoa</taxon>
        <taxon>Spiralia</taxon>
        <taxon>Lophotrochozoa</taxon>
        <taxon>Mollusca</taxon>
        <taxon>Gastropoda</taxon>
        <taxon>Heterobranchia</taxon>
        <taxon>Euthyneura</taxon>
        <taxon>Panpulmonata</taxon>
        <taxon>Sacoglossa</taxon>
        <taxon>Placobranchoidea</taxon>
        <taxon>Plakobranchidae</taxon>
        <taxon>Elysia</taxon>
    </lineage>
</organism>
<dbReference type="EMBL" id="RQTK01000828">
    <property type="protein sequence ID" value="RUS74466.1"/>
    <property type="molecule type" value="Genomic_DNA"/>
</dbReference>
<evidence type="ECO:0000256" key="5">
    <source>
        <dbReference type="ARBA" id="ARBA00022664"/>
    </source>
</evidence>
<accession>A0A433SYU3</accession>
<evidence type="ECO:0000256" key="7">
    <source>
        <dbReference type="ARBA" id="ARBA00023242"/>
    </source>
</evidence>
<keyword evidence="7" id="KW-0539">Nucleus</keyword>
<sequence>MFLNYTICSSSGQLEFPPNSRVSDLNEIVFKSKHGGQVFDDSSFYVISNGKRLQNDTLLESEKTYHFVPRLLGGKGGFGSMLRAIGAQIEKTTSREACRDLSGRRMRDINNEKKLKEWLAKEAEREQEREERKKDRLAKHLRPQHKFDDEDYHEQKAKVQEDLQDALNTGLKRKMKNGEKSGLTQEKKSKGNGKPKAEWLGMDLDPDDLSSGDSDMEANPGDPNPCTSLQVNADDNDRLKSCEGDGDSKIKEENRLSINADDSVSGVIKQSQPDELPTNTEAPQKLSASPPKPNATELDSGRNGAATDVPSDAPIDLEKFSSSSELQALGLERLKNALMVRGLKCGGTLEERAVRLMTVKGLSPEEIQTSHPALLAKSGGKGGKVKKSK</sequence>
<feature type="domain" description="SDE2/SF3A3 SAP" evidence="10">
    <location>
        <begin position="303"/>
        <end position="371"/>
    </location>
</feature>
<gene>
    <name evidence="12" type="ORF">EGW08_017765</name>
</gene>
<evidence type="ECO:0000313" key="13">
    <source>
        <dbReference type="Proteomes" id="UP000271974"/>
    </source>
</evidence>
<keyword evidence="8" id="KW-0131">Cell cycle</keyword>
<comment type="subcellular location">
    <subcellularLocation>
        <location evidence="2">Cytoplasm</location>
    </subcellularLocation>
    <subcellularLocation>
        <location evidence="1">Nucleus</location>
    </subcellularLocation>
</comment>
<keyword evidence="4" id="KW-0963">Cytoplasm</keyword>
<feature type="compositionally biased region" description="Acidic residues" evidence="9">
    <location>
        <begin position="204"/>
        <end position="216"/>
    </location>
</feature>
<feature type="compositionally biased region" description="Basic and acidic residues" evidence="9">
    <location>
        <begin position="145"/>
        <end position="155"/>
    </location>
</feature>
<keyword evidence="5" id="KW-0507">mRNA processing</keyword>